<feature type="region of interest" description="Disordered" evidence="1">
    <location>
        <begin position="29"/>
        <end position="108"/>
    </location>
</feature>
<feature type="domain" description="Putative amidase" evidence="3">
    <location>
        <begin position="488"/>
        <end position="585"/>
    </location>
</feature>
<evidence type="ECO:0000259" key="3">
    <source>
        <dbReference type="Pfam" id="PF12671"/>
    </source>
</evidence>
<dbReference type="InterPro" id="IPR024301">
    <property type="entry name" value="Amidase_6"/>
</dbReference>
<evidence type="ECO:0000256" key="2">
    <source>
        <dbReference type="SAM" id="SignalP"/>
    </source>
</evidence>
<protein>
    <recommendedName>
        <fullName evidence="3">Putative amidase domain-containing protein</fullName>
    </recommendedName>
</protein>
<dbReference type="AlphaFoldDB" id="A0A4Y9QV90"/>
<evidence type="ECO:0000313" key="4">
    <source>
        <dbReference type="EMBL" id="TFV95113.1"/>
    </source>
</evidence>
<dbReference type="RefSeq" id="WP_135121430.1">
    <property type="nucleotide sequence ID" value="NZ_SPQZ01000007.1"/>
</dbReference>
<accession>A0A4Y9QV90</accession>
<name>A0A4Y9QV90_9MICO</name>
<reference evidence="4 5" key="1">
    <citation type="journal article" date="2018" name="J. Microbiol.">
        <title>Leifsonia flava sp. nov., a novel actinobacterium isolated from the rhizosphere of Aquilegia viridiflora.</title>
        <authorList>
            <person name="Cai Y."/>
            <person name="Tao W.Z."/>
            <person name="Ma Y.J."/>
            <person name="Cheng J."/>
            <person name="Zhang M.Y."/>
            <person name="Zhang Y.X."/>
        </authorList>
    </citation>
    <scope>NUCLEOTIDE SEQUENCE [LARGE SCALE GENOMIC DNA]</scope>
    <source>
        <strain evidence="4 5">SYP-B2174</strain>
    </source>
</reference>
<sequence length="615" mass="62873">MTLFTNQSAIACALAAAITFGGGAAHADTLPDTPTASATPAPTETAPTETPAAAETSAPTEPPPPTESPAATPSPAQTTAPSETPAPIEAPAPSADSDDGEAAADPSEAAIAAAAQRDEATAVIAAAKGNASSATISVLIAAVDSVTVALDGDADDATLTALTAAMGVARTAVEESVNVYTDARAALADQGSLIAADLPTGILDAQKATAAPLAAALAALAADDAVAAAAGQVTAWSANVRGYRPAKATATGYVTQITTLRKTKSYAAATIARAAEVVNSKTALISALSAPVPQTATLNAASARAKAAIAAWRKSNSDRGSAYREALAVKATGAVTSKKYATTVNATYAKRLTSALDKLTAGLNTTTIAQLGTLTQAVRSANTTVTSAASSLATAKTVYANGMNALRVFTKATAATRSPLSKANAALKKAITAKASPVTLKRHITNVSSRAAAAKISHTEAPIRAELKWVAENAWSRSYTWGHPYIFNEDCANFASHALEVRGLGPQVLNISSTSLRNHLVGRGFRETADSQAVRRNVKLGDVIQFDWRNNGRYAGDRDHTGIVTRIDRNANGTITIRYTAHTDPGNDPKVNQTIEASLADWGHDRNGGVFFISI</sequence>
<gene>
    <name evidence="4" type="ORF">E4M00_15720</name>
</gene>
<feature type="chain" id="PRO_5021369391" description="Putative amidase domain-containing protein" evidence="2">
    <location>
        <begin position="28"/>
        <end position="615"/>
    </location>
</feature>
<comment type="caution">
    <text evidence="4">The sequence shown here is derived from an EMBL/GenBank/DDBJ whole genome shotgun (WGS) entry which is preliminary data.</text>
</comment>
<dbReference type="EMBL" id="SPQZ01000007">
    <property type="protein sequence ID" value="TFV95113.1"/>
    <property type="molecule type" value="Genomic_DNA"/>
</dbReference>
<feature type="signal peptide" evidence="2">
    <location>
        <begin position="1"/>
        <end position="27"/>
    </location>
</feature>
<feature type="compositionally biased region" description="Low complexity" evidence="1">
    <location>
        <begin position="33"/>
        <end position="59"/>
    </location>
</feature>
<dbReference type="Pfam" id="PF12671">
    <property type="entry name" value="Amidase_6"/>
    <property type="match status" value="1"/>
</dbReference>
<dbReference type="Proteomes" id="UP000298127">
    <property type="component" value="Unassembled WGS sequence"/>
</dbReference>
<proteinExistence type="predicted"/>
<organism evidence="4 5">
    <name type="scientific">Orlajensenia leifsoniae</name>
    <dbReference type="NCBI Taxonomy" id="2561933"/>
    <lineage>
        <taxon>Bacteria</taxon>
        <taxon>Bacillati</taxon>
        <taxon>Actinomycetota</taxon>
        <taxon>Actinomycetes</taxon>
        <taxon>Micrococcales</taxon>
        <taxon>Microbacteriaceae</taxon>
        <taxon>Orlajensenia</taxon>
    </lineage>
</organism>
<evidence type="ECO:0000256" key="1">
    <source>
        <dbReference type="SAM" id="MobiDB-lite"/>
    </source>
</evidence>
<keyword evidence="5" id="KW-1185">Reference proteome</keyword>
<evidence type="ECO:0000313" key="5">
    <source>
        <dbReference type="Proteomes" id="UP000298127"/>
    </source>
</evidence>
<keyword evidence="2" id="KW-0732">Signal</keyword>
<feature type="compositionally biased region" description="Low complexity" evidence="1">
    <location>
        <begin position="68"/>
        <end position="95"/>
    </location>
</feature>